<evidence type="ECO:0008006" key="4">
    <source>
        <dbReference type="Google" id="ProtNLM"/>
    </source>
</evidence>
<protein>
    <recommendedName>
        <fullName evidence="4">DUF4236 domain-containing protein</fullName>
    </recommendedName>
</protein>
<evidence type="ECO:0000256" key="1">
    <source>
        <dbReference type="SAM" id="Phobius"/>
    </source>
</evidence>
<dbReference type="STRING" id="1128970.SAMN04487935_2206"/>
<sequence>MGFRFSKRINLGKGLGINISTSGINPSLRTKFGSISSKGFSANAGNGMGYKKRFQNSGCLVFLVLSIIAYQFFNLI</sequence>
<dbReference type="Proteomes" id="UP000199580">
    <property type="component" value="Unassembled WGS sequence"/>
</dbReference>
<name>A0A1G8Y671_9FLAO</name>
<keyword evidence="1" id="KW-1133">Transmembrane helix</keyword>
<gene>
    <name evidence="2" type="ORF">SAMN04487935_2206</name>
</gene>
<keyword evidence="1" id="KW-0812">Transmembrane</keyword>
<reference evidence="2 3" key="1">
    <citation type="submission" date="2016-10" db="EMBL/GenBank/DDBJ databases">
        <authorList>
            <person name="de Groot N.N."/>
        </authorList>
    </citation>
    <scope>NUCLEOTIDE SEQUENCE [LARGE SCALE GENOMIC DNA]</scope>
    <source>
        <strain evidence="2 3">CGMCC 1.10076</strain>
    </source>
</reference>
<dbReference type="AlphaFoldDB" id="A0A1G8Y671"/>
<evidence type="ECO:0000313" key="2">
    <source>
        <dbReference type="EMBL" id="SDJ98306.1"/>
    </source>
</evidence>
<proteinExistence type="predicted"/>
<keyword evidence="3" id="KW-1185">Reference proteome</keyword>
<evidence type="ECO:0000313" key="3">
    <source>
        <dbReference type="Proteomes" id="UP000199580"/>
    </source>
</evidence>
<keyword evidence="1" id="KW-0472">Membrane</keyword>
<feature type="transmembrane region" description="Helical" evidence="1">
    <location>
        <begin position="54"/>
        <end position="73"/>
    </location>
</feature>
<accession>A0A1G8Y671</accession>
<dbReference type="EMBL" id="FNEZ01000003">
    <property type="protein sequence ID" value="SDJ98306.1"/>
    <property type="molecule type" value="Genomic_DNA"/>
</dbReference>
<organism evidence="2 3">
    <name type="scientific">Flavobacterium noncentrifugens</name>
    <dbReference type="NCBI Taxonomy" id="1128970"/>
    <lineage>
        <taxon>Bacteria</taxon>
        <taxon>Pseudomonadati</taxon>
        <taxon>Bacteroidota</taxon>
        <taxon>Flavobacteriia</taxon>
        <taxon>Flavobacteriales</taxon>
        <taxon>Flavobacteriaceae</taxon>
        <taxon>Flavobacterium</taxon>
    </lineage>
</organism>